<evidence type="ECO:0000313" key="2">
    <source>
        <dbReference type="EMBL" id="EHM09569.1"/>
    </source>
</evidence>
<dbReference type="STRING" id="926567.TheveDRAFT_0405"/>
<accession>H0UPM2</accession>
<evidence type="ECO:0000256" key="1">
    <source>
        <dbReference type="SAM" id="Phobius"/>
    </source>
</evidence>
<feature type="transmembrane region" description="Helical" evidence="1">
    <location>
        <begin position="190"/>
        <end position="210"/>
    </location>
</feature>
<dbReference type="Proteomes" id="UP000005730">
    <property type="component" value="Chromosome"/>
</dbReference>
<dbReference type="RefSeq" id="WP_006583063.1">
    <property type="nucleotide sequence ID" value="NZ_CM001377.1"/>
</dbReference>
<dbReference type="EMBL" id="CM001377">
    <property type="protein sequence ID" value="EHM09569.1"/>
    <property type="molecule type" value="Genomic_DNA"/>
</dbReference>
<keyword evidence="1" id="KW-0812">Transmembrane</keyword>
<feature type="transmembrane region" description="Helical" evidence="1">
    <location>
        <begin position="62"/>
        <end position="84"/>
    </location>
</feature>
<reference evidence="2 3" key="1">
    <citation type="submission" date="2011-10" db="EMBL/GenBank/DDBJ databases">
        <title>The Noncontiguous Finished genome of Thermanaerovibrio velox DSM 12556.</title>
        <authorList>
            <consortium name="US DOE Joint Genome Institute (JGI-PGF)"/>
            <person name="Lucas S."/>
            <person name="Copeland A."/>
            <person name="Lapidus A."/>
            <person name="Glavina del Rio T."/>
            <person name="Dalin E."/>
            <person name="Tice H."/>
            <person name="Bruce D."/>
            <person name="Goodwin L."/>
            <person name="Pitluck S."/>
            <person name="Peters L."/>
            <person name="Mikhailova N."/>
            <person name="Teshima H."/>
            <person name="Kyrpides N."/>
            <person name="Mavromatis K."/>
            <person name="Ivanova N."/>
            <person name="Markowitz V."/>
            <person name="Cheng J.-F."/>
            <person name="Hugenholtz P."/>
            <person name="Woyke T."/>
            <person name="Wu D."/>
            <person name="Spring S."/>
            <person name="Brambilla E.-M."/>
            <person name="Klenk H.-P."/>
            <person name="Eisen J.A."/>
        </authorList>
    </citation>
    <scope>NUCLEOTIDE SEQUENCE [LARGE SCALE GENOMIC DNA]</scope>
    <source>
        <strain evidence="2 3">DSM 12556</strain>
    </source>
</reference>
<dbReference type="HOGENOM" id="CLU_1266383_0_0_0"/>
<sequence length="243" mass="24963">MNPHTWQSLPDALQLGWTYPIVIAKGLILGALSSILPCSGVYQVAVAFSIMGSREGQRLKRGFSYCAARGITHGVLGALILIGIDRWTAAGAAAGGIMLKLSGPLLMICSVFMLSLIEAPGGIDIRVIRDRGFSLSQWGVPGAFSAGVVLSLAPCPEGAALFFGVLLPGLSSEGLAGTIVGASSFGVGSALPPLLAAFLASSAAPLGLGGAIMRDQERIRKLGAIGLMGAGLYMTLAHVYHLF</sequence>
<organism evidence="2 3">
    <name type="scientific">Thermanaerovibrio velox DSM 12556</name>
    <dbReference type="NCBI Taxonomy" id="926567"/>
    <lineage>
        <taxon>Bacteria</taxon>
        <taxon>Thermotogati</taxon>
        <taxon>Synergistota</taxon>
        <taxon>Synergistia</taxon>
        <taxon>Synergistales</taxon>
        <taxon>Synergistaceae</taxon>
        <taxon>Thermanaerovibrio</taxon>
    </lineage>
</organism>
<keyword evidence="1" id="KW-1133">Transmembrane helix</keyword>
<gene>
    <name evidence="2" type="ORF">TheveDRAFT_0405</name>
</gene>
<feature type="transmembrane region" description="Helical" evidence="1">
    <location>
        <begin position="222"/>
        <end position="240"/>
    </location>
</feature>
<evidence type="ECO:0000313" key="3">
    <source>
        <dbReference type="Proteomes" id="UP000005730"/>
    </source>
</evidence>
<feature type="transmembrane region" description="Helical" evidence="1">
    <location>
        <begin position="138"/>
        <end position="170"/>
    </location>
</feature>
<keyword evidence="1" id="KW-0472">Membrane</keyword>
<evidence type="ECO:0008006" key="4">
    <source>
        <dbReference type="Google" id="ProtNLM"/>
    </source>
</evidence>
<dbReference type="OrthoDB" id="1199621at2"/>
<proteinExistence type="predicted"/>
<feature type="transmembrane region" description="Helical" evidence="1">
    <location>
        <begin position="90"/>
        <end position="117"/>
    </location>
</feature>
<protein>
    <recommendedName>
        <fullName evidence="4">Urease accessory protein UreH-like transmembrane domain-containing protein</fullName>
    </recommendedName>
</protein>
<dbReference type="eggNOG" id="COG4232">
    <property type="taxonomic scope" value="Bacteria"/>
</dbReference>
<keyword evidence="3" id="KW-1185">Reference proteome</keyword>
<dbReference type="AlphaFoldDB" id="H0UPM2"/>
<feature type="transmembrane region" description="Helical" evidence="1">
    <location>
        <begin position="27"/>
        <end position="50"/>
    </location>
</feature>
<name>H0UPM2_9BACT</name>